<keyword evidence="1" id="KW-0472">Membrane</keyword>
<keyword evidence="1" id="KW-0812">Transmembrane</keyword>
<reference evidence="2 3" key="1">
    <citation type="submission" date="2022-03" db="EMBL/GenBank/DDBJ databases">
        <title>Complete genome of Streptomyces rimosus ssp. rimosus R7 (=ATCC 10970).</title>
        <authorList>
            <person name="Beganovic S."/>
            <person name="Ruckert C."/>
            <person name="Busche T."/>
            <person name="Kalinowski J."/>
            <person name="Wittmann C."/>
        </authorList>
    </citation>
    <scope>NUCLEOTIDE SEQUENCE [LARGE SCALE GENOMIC DNA]</scope>
    <source>
        <strain evidence="2 3">R7</strain>
    </source>
</reference>
<dbReference type="Proteomes" id="UP000829494">
    <property type="component" value="Chromosome"/>
</dbReference>
<dbReference type="GeneID" id="66857836"/>
<gene>
    <name evidence="2" type="ORF">SRIMR7_13015</name>
</gene>
<dbReference type="RefSeq" id="WP_003984564.1">
    <property type="nucleotide sequence ID" value="NZ_CP043497.1"/>
</dbReference>
<protein>
    <submittedName>
        <fullName evidence="2">Uncharacterized protein</fullName>
    </submittedName>
</protein>
<keyword evidence="1" id="KW-1133">Transmembrane helix</keyword>
<evidence type="ECO:0000313" key="2">
    <source>
        <dbReference type="EMBL" id="UNZ03069.1"/>
    </source>
</evidence>
<organism evidence="2 3">
    <name type="scientific">Streptomyces rimosus subsp. rimosus</name>
    <dbReference type="NCBI Taxonomy" id="132474"/>
    <lineage>
        <taxon>Bacteria</taxon>
        <taxon>Bacillati</taxon>
        <taxon>Actinomycetota</taxon>
        <taxon>Actinomycetes</taxon>
        <taxon>Kitasatosporales</taxon>
        <taxon>Streptomycetaceae</taxon>
        <taxon>Streptomyces</taxon>
    </lineage>
</organism>
<name>A0ABY3Z3M0_STRRM</name>
<sequence length="76" mass="7373">MIAIVPATGACALAGTDAPFLVNARGPAKGPAPAAARIGAGVPCLLFLAGIGVFVRKVMLRGLAPRTSPSTTAACG</sequence>
<feature type="transmembrane region" description="Helical" evidence="1">
    <location>
        <begin position="34"/>
        <end position="55"/>
    </location>
</feature>
<dbReference type="EMBL" id="CP094298">
    <property type="protein sequence ID" value="UNZ03069.1"/>
    <property type="molecule type" value="Genomic_DNA"/>
</dbReference>
<accession>A0ABY3Z3M0</accession>
<evidence type="ECO:0000256" key="1">
    <source>
        <dbReference type="SAM" id="Phobius"/>
    </source>
</evidence>
<evidence type="ECO:0000313" key="3">
    <source>
        <dbReference type="Proteomes" id="UP000829494"/>
    </source>
</evidence>
<keyword evidence="3" id="KW-1185">Reference proteome</keyword>
<proteinExistence type="predicted"/>